<keyword evidence="4" id="KW-0349">Heme</keyword>
<keyword evidence="10 12" id="KW-0472">Membrane</keyword>
<evidence type="ECO:0000256" key="2">
    <source>
        <dbReference type="ARBA" id="ARBA00004141"/>
    </source>
</evidence>
<evidence type="ECO:0000259" key="13">
    <source>
        <dbReference type="PROSITE" id="PS50939"/>
    </source>
</evidence>
<evidence type="ECO:0000256" key="4">
    <source>
        <dbReference type="ARBA" id="ARBA00022617"/>
    </source>
</evidence>
<dbReference type="GO" id="GO:0140575">
    <property type="term" value="F:transmembrane monodehydroascorbate reductase activity"/>
    <property type="evidence" value="ECO:0007669"/>
    <property type="project" value="InterPro"/>
</dbReference>
<dbReference type="PANTHER" id="PTHR15422:SF21">
    <property type="entry name" value="TRANSMEMBRANE REDUCTASE CYB561D2"/>
    <property type="match status" value="1"/>
</dbReference>
<proteinExistence type="predicted"/>
<dbReference type="PANTHER" id="PTHR15422">
    <property type="entry name" value="OS05G0565100 PROTEIN"/>
    <property type="match status" value="1"/>
</dbReference>
<evidence type="ECO:0000256" key="9">
    <source>
        <dbReference type="ARBA" id="ARBA00023004"/>
    </source>
</evidence>
<name>A0A4Z2J292_9TELE</name>
<reference evidence="14 15" key="1">
    <citation type="submission" date="2019-03" db="EMBL/GenBank/DDBJ databases">
        <title>First draft genome of Liparis tanakae, snailfish: a comprehensive survey of snailfish specific genes.</title>
        <authorList>
            <person name="Kim W."/>
            <person name="Song I."/>
            <person name="Jeong J.-H."/>
            <person name="Kim D."/>
            <person name="Kim S."/>
            <person name="Ryu S."/>
            <person name="Song J.Y."/>
            <person name="Lee S.K."/>
        </authorList>
    </citation>
    <scope>NUCLEOTIDE SEQUENCE [LARGE SCALE GENOMIC DNA]</scope>
    <source>
        <tissue evidence="14">Muscle</tissue>
    </source>
</reference>
<evidence type="ECO:0000256" key="3">
    <source>
        <dbReference type="ARBA" id="ARBA00022448"/>
    </source>
</evidence>
<dbReference type="InterPro" id="IPR006593">
    <property type="entry name" value="Cyt_b561/ferric_Rdtase_TM"/>
</dbReference>
<feature type="transmembrane region" description="Helical" evidence="12">
    <location>
        <begin position="68"/>
        <end position="89"/>
    </location>
</feature>
<dbReference type="OrthoDB" id="432881at2759"/>
<evidence type="ECO:0000256" key="8">
    <source>
        <dbReference type="ARBA" id="ARBA00022989"/>
    </source>
</evidence>
<dbReference type="EC" id="7.2.1.3" evidence="11"/>
<comment type="cofactor">
    <cofactor evidence="1">
        <name>heme b</name>
        <dbReference type="ChEBI" id="CHEBI:60344"/>
    </cofactor>
</comment>
<dbReference type="PROSITE" id="PS50939">
    <property type="entry name" value="CYTOCHROME_B561"/>
    <property type="match status" value="1"/>
</dbReference>
<comment type="caution">
    <text evidence="14">The sequence shown here is derived from an EMBL/GenBank/DDBJ whole genome shotgun (WGS) entry which is preliminary data.</text>
</comment>
<evidence type="ECO:0000256" key="6">
    <source>
        <dbReference type="ARBA" id="ARBA00022723"/>
    </source>
</evidence>
<feature type="transmembrane region" description="Helical" evidence="12">
    <location>
        <begin position="147"/>
        <end position="167"/>
    </location>
</feature>
<evidence type="ECO:0000256" key="11">
    <source>
        <dbReference type="ARBA" id="ARBA00024225"/>
    </source>
</evidence>
<feature type="transmembrane region" description="Helical" evidence="12">
    <location>
        <begin position="173"/>
        <end position="193"/>
    </location>
</feature>
<feature type="transmembrane region" description="Helical" evidence="12">
    <location>
        <begin position="101"/>
        <end position="126"/>
    </location>
</feature>
<dbReference type="AlphaFoldDB" id="A0A4Z2J292"/>
<feature type="transmembrane region" description="Helical" evidence="12">
    <location>
        <begin position="20"/>
        <end position="39"/>
    </location>
</feature>
<sequence length="205" mass="22347">MVYNKENGSELRVYAWTSTASAVLSHCLCVVFTVFIAVLSRPGTKAILIFSPYGSLLKKFPHKTKGRVHWFLQVLCVSCAVLGLAAIFYNKHLNGKPHFTSWHGLLGLLTVCAVGLQSVAALPLVYHSLAKGWSLAKLKRYHTATGLVTYLLGSASLLLGLSSAWFTGSVGEYSWYLSALCCALNALIIMNQVSSAYTSKKRLQS</sequence>
<keyword evidence="6" id="KW-0479">Metal-binding</keyword>
<evidence type="ECO:0000256" key="12">
    <source>
        <dbReference type="SAM" id="Phobius"/>
    </source>
</evidence>
<evidence type="ECO:0000313" key="15">
    <source>
        <dbReference type="Proteomes" id="UP000314294"/>
    </source>
</evidence>
<evidence type="ECO:0000256" key="1">
    <source>
        <dbReference type="ARBA" id="ARBA00001970"/>
    </source>
</evidence>
<keyword evidence="8 12" id="KW-1133">Transmembrane helix</keyword>
<dbReference type="Pfam" id="PF03188">
    <property type="entry name" value="Cytochrom_B561"/>
    <property type="match status" value="1"/>
</dbReference>
<dbReference type="Proteomes" id="UP000314294">
    <property type="component" value="Unassembled WGS sequence"/>
</dbReference>
<evidence type="ECO:0000313" key="14">
    <source>
        <dbReference type="EMBL" id="TNN84329.1"/>
    </source>
</evidence>
<keyword evidence="9" id="KW-0408">Iron</keyword>
<dbReference type="SMART" id="SM00665">
    <property type="entry name" value="B561"/>
    <property type="match status" value="1"/>
</dbReference>
<feature type="domain" description="Cytochrome b561" evidence="13">
    <location>
        <begin position="1"/>
        <end position="200"/>
    </location>
</feature>
<dbReference type="EMBL" id="SRLO01000027">
    <property type="protein sequence ID" value="TNN84329.1"/>
    <property type="molecule type" value="Genomic_DNA"/>
</dbReference>
<evidence type="ECO:0000256" key="10">
    <source>
        <dbReference type="ARBA" id="ARBA00023136"/>
    </source>
</evidence>
<keyword evidence="7" id="KW-0249">Electron transport</keyword>
<keyword evidence="3" id="KW-0813">Transport</keyword>
<comment type="subcellular location">
    <subcellularLocation>
        <location evidence="2">Membrane</location>
        <topology evidence="2">Multi-pass membrane protein</topology>
    </subcellularLocation>
</comment>
<dbReference type="GO" id="GO:0140571">
    <property type="term" value="F:transmembrane ascorbate ferrireductase activity"/>
    <property type="evidence" value="ECO:0007669"/>
    <property type="project" value="UniProtKB-EC"/>
</dbReference>
<accession>A0A4Z2J292</accession>
<gene>
    <name evidence="14" type="primary">Cyb561d2</name>
    <name evidence="14" type="ORF">EYF80_005322</name>
</gene>
<keyword evidence="5 12" id="KW-0812">Transmembrane</keyword>
<protein>
    <recommendedName>
        <fullName evidence="11">ascorbate ferrireductase (transmembrane)</fullName>
        <ecNumber evidence="11">7.2.1.3</ecNumber>
    </recommendedName>
</protein>
<keyword evidence="15" id="KW-1185">Reference proteome</keyword>
<dbReference type="GO" id="GO:0005783">
    <property type="term" value="C:endoplasmic reticulum"/>
    <property type="evidence" value="ECO:0007669"/>
    <property type="project" value="TreeGrafter"/>
</dbReference>
<organism evidence="14 15">
    <name type="scientific">Liparis tanakae</name>
    <name type="common">Tanaka's snailfish</name>
    <dbReference type="NCBI Taxonomy" id="230148"/>
    <lineage>
        <taxon>Eukaryota</taxon>
        <taxon>Metazoa</taxon>
        <taxon>Chordata</taxon>
        <taxon>Craniata</taxon>
        <taxon>Vertebrata</taxon>
        <taxon>Euteleostomi</taxon>
        <taxon>Actinopterygii</taxon>
        <taxon>Neopterygii</taxon>
        <taxon>Teleostei</taxon>
        <taxon>Neoteleostei</taxon>
        <taxon>Acanthomorphata</taxon>
        <taxon>Eupercaria</taxon>
        <taxon>Perciformes</taxon>
        <taxon>Cottioidei</taxon>
        <taxon>Cottales</taxon>
        <taxon>Liparidae</taxon>
        <taxon>Liparis</taxon>
    </lineage>
</organism>
<dbReference type="InterPro" id="IPR045150">
    <property type="entry name" value="CYB561D1/2"/>
</dbReference>
<dbReference type="GO" id="GO:0046872">
    <property type="term" value="F:metal ion binding"/>
    <property type="evidence" value="ECO:0007669"/>
    <property type="project" value="UniProtKB-KW"/>
</dbReference>
<dbReference type="GO" id="GO:0016020">
    <property type="term" value="C:membrane"/>
    <property type="evidence" value="ECO:0007669"/>
    <property type="project" value="UniProtKB-SubCell"/>
</dbReference>
<dbReference type="Gene3D" id="1.20.120.1770">
    <property type="match status" value="1"/>
</dbReference>
<evidence type="ECO:0000256" key="7">
    <source>
        <dbReference type="ARBA" id="ARBA00022982"/>
    </source>
</evidence>
<evidence type="ECO:0000256" key="5">
    <source>
        <dbReference type="ARBA" id="ARBA00022692"/>
    </source>
</evidence>